<reference evidence="3" key="1">
    <citation type="submission" date="2017-01" db="EMBL/GenBank/DDBJ databases">
        <authorList>
            <person name="Varghese N."/>
            <person name="Submissions S."/>
        </authorList>
    </citation>
    <scope>NUCLEOTIDE SEQUENCE [LARGE SCALE GENOMIC DNA]</scope>
    <source>
        <strain evidence="3">DSM 19945</strain>
    </source>
</reference>
<feature type="domain" description="Glycosyltransferase 2-like" evidence="1">
    <location>
        <begin position="5"/>
        <end position="116"/>
    </location>
</feature>
<dbReference type="Proteomes" id="UP000186221">
    <property type="component" value="Unassembled WGS sequence"/>
</dbReference>
<dbReference type="SUPFAM" id="SSF53448">
    <property type="entry name" value="Nucleotide-diphospho-sugar transferases"/>
    <property type="match status" value="1"/>
</dbReference>
<keyword evidence="2" id="KW-0808">Transferase</keyword>
<dbReference type="AlphaFoldDB" id="A0A1N7QDL0"/>
<organism evidence="2 3">
    <name type="scientific">Rhodobacter aestuarii</name>
    <dbReference type="NCBI Taxonomy" id="453582"/>
    <lineage>
        <taxon>Bacteria</taxon>
        <taxon>Pseudomonadati</taxon>
        <taxon>Pseudomonadota</taxon>
        <taxon>Alphaproteobacteria</taxon>
        <taxon>Rhodobacterales</taxon>
        <taxon>Rhodobacter group</taxon>
        <taxon>Rhodobacter</taxon>
    </lineage>
</organism>
<gene>
    <name evidence="2" type="ORF">SAMN05421580_11633</name>
</gene>
<dbReference type="PANTHER" id="PTHR48090">
    <property type="entry name" value="UNDECAPRENYL-PHOSPHATE 4-DEOXY-4-FORMAMIDO-L-ARABINOSE TRANSFERASE-RELATED"/>
    <property type="match status" value="1"/>
</dbReference>
<dbReference type="STRING" id="453582.SAMN05421580_11633"/>
<evidence type="ECO:0000313" key="2">
    <source>
        <dbReference type="EMBL" id="SIT20884.1"/>
    </source>
</evidence>
<dbReference type="InterPro" id="IPR001173">
    <property type="entry name" value="Glyco_trans_2-like"/>
</dbReference>
<dbReference type="InterPro" id="IPR029044">
    <property type="entry name" value="Nucleotide-diphossugar_trans"/>
</dbReference>
<dbReference type="EMBL" id="FTOG01000016">
    <property type="protein sequence ID" value="SIT20884.1"/>
    <property type="molecule type" value="Genomic_DNA"/>
</dbReference>
<sequence length="228" mass="24914">MKGLSCIIPAYNEAPRIEAVLNSVIDHPLIDEVIVVDDGSRDGTAEIAARVPGIRLIRLPQNRGKSWAVAEGVAAAEHELILLLDSDLLGLAPESLASLIFPVRDGRADVTISLRGNAPLLWRLIGLDYISGERVLPKALIGAPEALRALPRFGLEMHLNRRMIAARARIMVVEWPKVASPWKGSKRGAWEGIKADAKMLADMFRTVPLHSAMAQIWAMIGLRAPTLY</sequence>
<proteinExistence type="predicted"/>
<dbReference type="RefSeq" id="WP_219907874.1">
    <property type="nucleotide sequence ID" value="NZ_FTOG01000016.1"/>
</dbReference>
<dbReference type="Gene3D" id="3.90.550.10">
    <property type="entry name" value="Spore Coat Polysaccharide Biosynthesis Protein SpsA, Chain A"/>
    <property type="match status" value="1"/>
</dbReference>
<name>A0A1N7QDL0_9RHOB</name>
<evidence type="ECO:0000313" key="3">
    <source>
        <dbReference type="Proteomes" id="UP000186221"/>
    </source>
</evidence>
<protein>
    <submittedName>
        <fullName evidence="2">Glycosyl transferase family 2</fullName>
    </submittedName>
</protein>
<dbReference type="GO" id="GO:0016740">
    <property type="term" value="F:transferase activity"/>
    <property type="evidence" value="ECO:0007669"/>
    <property type="project" value="UniProtKB-KW"/>
</dbReference>
<dbReference type="InterPro" id="IPR050256">
    <property type="entry name" value="Glycosyltransferase_2"/>
</dbReference>
<dbReference type="Pfam" id="PF00535">
    <property type="entry name" value="Glycos_transf_2"/>
    <property type="match status" value="1"/>
</dbReference>
<dbReference type="PANTHER" id="PTHR48090:SF7">
    <property type="entry name" value="RFBJ PROTEIN"/>
    <property type="match status" value="1"/>
</dbReference>
<evidence type="ECO:0000259" key="1">
    <source>
        <dbReference type="Pfam" id="PF00535"/>
    </source>
</evidence>
<accession>A0A1N7QDL0</accession>
<keyword evidence="3" id="KW-1185">Reference proteome</keyword>